<protein>
    <submittedName>
        <fullName evidence="1">Uncharacterized protein</fullName>
    </submittedName>
</protein>
<proteinExistence type="predicted"/>
<gene>
    <name evidence="1" type="ORF">CLUP02_09077</name>
</gene>
<name>A0A9Q8SUQ6_9PEZI</name>
<dbReference type="GeneID" id="73343068"/>
<dbReference type="RefSeq" id="XP_049145202.1">
    <property type="nucleotide sequence ID" value="XM_049288058.1"/>
</dbReference>
<accession>A0A9Q8SUQ6</accession>
<keyword evidence="2" id="KW-1185">Reference proteome</keyword>
<evidence type="ECO:0000313" key="2">
    <source>
        <dbReference type="Proteomes" id="UP000830671"/>
    </source>
</evidence>
<organism evidence="1 2">
    <name type="scientific">Colletotrichum lupini</name>
    <dbReference type="NCBI Taxonomy" id="145971"/>
    <lineage>
        <taxon>Eukaryota</taxon>
        <taxon>Fungi</taxon>
        <taxon>Dikarya</taxon>
        <taxon>Ascomycota</taxon>
        <taxon>Pezizomycotina</taxon>
        <taxon>Sordariomycetes</taxon>
        <taxon>Hypocreomycetidae</taxon>
        <taxon>Glomerellales</taxon>
        <taxon>Glomerellaceae</taxon>
        <taxon>Colletotrichum</taxon>
        <taxon>Colletotrichum acutatum species complex</taxon>
    </lineage>
</organism>
<reference evidence="1" key="1">
    <citation type="journal article" date="2021" name="Mol. Plant Microbe Interact.">
        <title>Complete Genome Sequence of the Plant-Pathogenic Fungus Colletotrichum lupini.</title>
        <authorList>
            <person name="Baroncelli R."/>
            <person name="Pensec F."/>
            <person name="Da Lio D."/>
            <person name="Boufleur T."/>
            <person name="Vicente I."/>
            <person name="Sarrocco S."/>
            <person name="Picot A."/>
            <person name="Baraldi E."/>
            <person name="Sukno S."/>
            <person name="Thon M."/>
            <person name="Le Floch G."/>
        </authorList>
    </citation>
    <scope>NUCLEOTIDE SEQUENCE</scope>
    <source>
        <strain evidence="1">IMI 504893</strain>
    </source>
</reference>
<evidence type="ECO:0000313" key="1">
    <source>
        <dbReference type="EMBL" id="UQC83583.1"/>
    </source>
</evidence>
<dbReference type="AlphaFoldDB" id="A0A9Q8SUQ6"/>
<sequence>MPLWDATLALSTSCVGIAKRQLPEVDATQRNVLGAVSLFFIPMTPHEMPRAGRFPSPVNQNNIRPECLLLLPLNPVANPEYCCN</sequence>
<dbReference type="Proteomes" id="UP000830671">
    <property type="component" value="Chromosome 4"/>
</dbReference>
<dbReference type="KEGG" id="clup:CLUP02_09077"/>
<dbReference type="EMBL" id="CP019476">
    <property type="protein sequence ID" value="UQC83583.1"/>
    <property type="molecule type" value="Genomic_DNA"/>
</dbReference>